<sequence>MAKVLSGILAVGAVVMAIVALGIGVHWPYRIEGPGALSAAFGAFSTWFVVYLLAAVLVVVDAVRLSRRRDLDALQRSANLVKLFAVPFFVVNFVAFAESVLVAGAREGDHLGIDGFVLALVVVVLTYLVMLPTSAYGIAALLLLRKDDRIGRTFCGVNLVLHFLFVADVLSSIVVVEVAHSILGRRPTARLRNLLPGVLAAGSAVAVVWLVLVAILIWLDLPRGFLTDCVWWLGYGVIVEFLLLVVVPVVPLVAFRAAVRLFVQNDTEALARTARTVKLVMIPLFIQNFVLCALFVYGMTILPVVLTGGRLGPSMTAAVTIMGAFTLTALVPTVISTYLMLLPTSIYSLTYLAARLRNHTITPKSYLLHTVLQLLFVTDILSTLTLTRNRHAKVPGQAGELAG</sequence>
<dbReference type="Proteomes" id="UP001500190">
    <property type="component" value="Unassembled WGS sequence"/>
</dbReference>
<gene>
    <name evidence="2" type="ORF">GCM10009742_18140</name>
</gene>
<dbReference type="Pfam" id="PF20357">
    <property type="entry name" value="DUF6652"/>
    <property type="match status" value="2"/>
</dbReference>
<feature type="transmembrane region" description="Helical" evidence="1">
    <location>
        <begin position="279"/>
        <end position="306"/>
    </location>
</feature>
<evidence type="ECO:0000313" key="2">
    <source>
        <dbReference type="EMBL" id="GAA1575275.1"/>
    </source>
</evidence>
<keyword evidence="1" id="KW-0472">Membrane</keyword>
<feature type="transmembrane region" description="Helical" evidence="1">
    <location>
        <begin position="318"/>
        <end position="341"/>
    </location>
</feature>
<organism evidence="2 3">
    <name type="scientific">Kribbella karoonensis</name>
    <dbReference type="NCBI Taxonomy" id="324851"/>
    <lineage>
        <taxon>Bacteria</taxon>
        <taxon>Bacillati</taxon>
        <taxon>Actinomycetota</taxon>
        <taxon>Actinomycetes</taxon>
        <taxon>Propionibacteriales</taxon>
        <taxon>Kribbellaceae</taxon>
        <taxon>Kribbella</taxon>
    </lineage>
</organism>
<feature type="transmembrane region" description="Helical" evidence="1">
    <location>
        <begin position="231"/>
        <end position="259"/>
    </location>
</feature>
<feature type="transmembrane region" description="Helical" evidence="1">
    <location>
        <begin position="156"/>
        <end position="182"/>
    </location>
</feature>
<name>A0ABN2DD58_9ACTN</name>
<keyword evidence="3" id="KW-1185">Reference proteome</keyword>
<proteinExistence type="predicted"/>
<keyword evidence="1" id="KW-1133">Transmembrane helix</keyword>
<keyword evidence="1" id="KW-0812">Transmembrane</keyword>
<dbReference type="InterPro" id="IPR046594">
    <property type="entry name" value="DUF6652"/>
</dbReference>
<feature type="transmembrane region" description="Helical" evidence="1">
    <location>
        <begin position="116"/>
        <end position="144"/>
    </location>
</feature>
<accession>A0ABN2DD58</accession>
<feature type="transmembrane region" description="Helical" evidence="1">
    <location>
        <begin position="366"/>
        <end position="386"/>
    </location>
</feature>
<dbReference type="RefSeq" id="WP_344189004.1">
    <property type="nucleotide sequence ID" value="NZ_BAAAND010000003.1"/>
</dbReference>
<dbReference type="EMBL" id="BAAAND010000003">
    <property type="protein sequence ID" value="GAA1575275.1"/>
    <property type="molecule type" value="Genomic_DNA"/>
</dbReference>
<protein>
    <submittedName>
        <fullName evidence="2">Uncharacterized protein</fullName>
    </submittedName>
</protein>
<feature type="transmembrane region" description="Helical" evidence="1">
    <location>
        <begin position="80"/>
        <end position="104"/>
    </location>
</feature>
<feature type="transmembrane region" description="Helical" evidence="1">
    <location>
        <begin position="194"/>
        <end position="219"/>
    </location>
</feature>
<evidence type="ECO:0000256" key="1">
    <source>
        <dbReference type="SAM" id="Phobius"/>
    </source>
</evidence>
<comment type="caution">
    <text evidence="2">The sequence shown here is derived from an EMBL/GenBank/DDBJ whole genome shotgun (WGS) entry which is preliminary data.</text>
</comment>
<feature type="transmembrane region" description="Helical" evidence="1">
    <location>
        <begin position="7"/>
        <end position="29"/>
    </location>
</feature>
<evidence type="ECO:0000313" key="3">
    <source>
        <dbReference type="Proteomes" id="UP001500190"/>
    </source>
</evidence>
<feature type="transmembrane region" description="Helical" evidence="1">
    <location>
        <begin position="35"/>
        <end position="60"/>
    </location>
</feature>
<reference evidence="2 3" key="1">
    <citation type="journal article" date="2019" name="Int. J. Syst. Evol. Microbiol.">
        <title>The Global Catalogue of Microorganisms (GCM) 10K type strain sequencing project: providing services to taxonomists for standard genome sequencing and annotation.</title>
        <authorList>
            <consortium name="The Broad Institute Genomics Platform"/>
            <consortium name="The Broad Institute Genome Sequencing Center for Infectious Disease"/>
            <person name="Wu L."/>
            <person name="Ma J."/>
        </authorList>
    </citation>
    <scope>NUCLEOTIDE SEQUENCE [LARGE SCALE GENOMIC DNA]</scope>
    <source>
        <strain evidence="2 3">JCM 14304</strain>
    </source>
</reference>